<reference evidence="1 2" key="1">
    <citation type="submission" date="2016-11" db="EMBL/GenBank/DDBJ databases">
        <authorList>
            <person name="Jaros S."/>
            <person name="Januszkiewicz K."/>
            <person name="Wedrychowicz H."/>
        </authorList>
    </citation>
    <scope>NUCLEOTIDE SEQUENCE [LARGE SCALE GENOMIC DNA]</scope>
    <source>
        <strain evidence="1 2">DSM 9705</strain>
    </source>
</reference>
<evidence type="ECO:0000313" key="1">
    <source>
        <dbReference type="EMBL" id="SHH85622.1"/>
    </source>
</evidence>
<protein>
    <recommendedName>
        <fullName evidence="3">MJ0042 family finger-like domain-containing protein</fullName>
    </recommendedName>
</protein>
<dbReference type="STRING" id="1121409.SAMN02745124_02241"/>
<name>A0A1M5WDQ7_9BACT</name>
<accession>A0A1M5WDQ7</accession>
<keyword evidence="2" id="KW-1185">Reference proteome</keyword>
<proteinExistence type="predicted"/>
<sequence>MKIVCTACGKAHKTNAKLETSLKSLQPGSSLRMKCLQCGEQIVLGRELLGKAASSSGQQTAQPFVAKRIKPPEPPDTSWLEDGIFEEDEIVSDIPQSMVLMPEGPGREQVVKALTGLGYRAETAMDTNHALERMQFFNYSSIVLHSGFTGDRLADNEFHRFMCAMNMARRRYIFYVLIGSEFKTFYNIQALAESANLVVNEKDTPYFGVILRKSIPDYEELFGPYMEELKVQRK</sequence>
<evidence type="ECO:0000313" key="2">
    <source>
        <dbReference type="Proteomes" id="UP000184139"/>
    </source>
</evidence>
<gene>
    <name evidence="1" type="ORF">SAMN02745124_02241</name>
</gene>
<evidence type="ECO:0008006" key="3">
    <source>
        <dbReference type="Google" id="ProtNLM"/>
    </source>
</evidence>
<dbReference type="OrthoDB" id="5431088at2"/>
<organism evidence="1 2">
    <name type="scientific">Desulfofustis glycolicus DSM 9705</name>
    <dbReference type="NCBI Taxonomy" id="1121409"/>
    <lineage>
        <taxon>Bacteria</taxon>
        <taxon>Pseudomonadati</taxon>
        <taxon>Thermodesulfobacteriota</taxon>
        <taxon>Desulfobulbia</taxon>
        <taxon>Desulfobulbales</taxon>
        <taxon>Desulfocapsaceae</taxon>
        <taxon>Desulfofustis</taxon>
    </lineage>
</organism>
<dbReference type="RefSeq" id="WP_073376024.1">
    <property type="nucleotide sequence ID" value="NZ_FQXS01000012.1"/>
</dbReference>
<dbReference type="EMBL" id="FQXS01000012">
    <property type="protein sequence ID" value="SHH85622.1"/>
    <property type="molecule type" value="Genomic_DNA"/>
</dbReference>
<dbReference type="Proteomes" id="UP000184139">
    <property type="component" value="Unassembled WGS sequence"/>
</dbReference>
<dbReference type="AlphaFoldDB" id="A0A1M5WDQ7"/>